<dbReference type="KEGG" id="tva:4773477"/>
<dbReference type="AlphaFoldDB" id="A2DVS1"/>
<dbReference type="RefSeq" id="XP_001327707.1">
    <property type="nucleotide sequence ID" value="XM_001327672.1"/>
</dbReference>
<protein>
    <recommendedName>
        <fullName evidence="4">RUN domain-containing protein</fullName>
    </recommendedName>
</protein>
<feature type="region of interest" description="Disordered" evidence="1">
    <location>
        <begin position="233"/>
        <end position="275"/>
    </location>
</feature>
<proteinExistence type="predicted"/>
<evidence type="ECO:0000256" key="1">
    <source>
        <dbReference type="SAM" id="MobiDB-lite"/>
    </source>
</evidence>
<feature type="compositionally biased region" description="Basic and acidic residues" evidence="1">
    <location>
        <begin position="233"/>
        <end position="242"/>
    </location>
</feature>
<dbReference type="SMR" id="A2DVS1"/>
<evidence type="ECO:0000313" key="3">
    <source>
        <dbReference type="Proteomes" id="UP000001542"/>
    </source>
</evidence>
<reference evidence="2" key="1">
    <citation type="submission" date="2006-10" db="EMBL/GenBank/DDBJ databases">
        <authorList>
            <person name="Amadeo P."/>
            <person name="Zhao Q."/>
            <person name="Wortman J."/>
            <person name="Fraser-Liggett C."/>
            <person name="Carlton J."/>
        </authorList>
    </citation>
    <scope>NUCLEOTIDE SEQUENCE</scope>
    <source>
        <strain evidence="2">G3</strain>
    </source>
</reference>
<dbReference type="EMBL" id="DS113255">
    <property type="protein sequence ID" value="EAY15484.1"/>
    <property type="molecule type" value="Genomic_DNA"/>
</dbReference>
<dbReference type="InParanoid" id="A2DVS1"/>
<gene>
    <name evidence="2" type="ORF">TVAG_210140</name>
</gene>
<reference evidence="2" key="2">
    <citation type="journal article" date="2007" name="Science">
        <title>Draft genome sequence of the sexually transmitted pathogen Trichomonas vaginalis.</title>
        <authorList>
            <person name="Carlton J.M."/>
            <person name="Hirt R.P."/>
            <person name="Silva J.C."/>
            <person name="Delcher A.L."/>
            <person name="Schatz M."/>
            <person name="Zhao Q."/>
            <person name="Wortman J.R."/>
            <person name="Bidwell S.L."/>
            <person name="Alsmark U.C.M."/>
            <person name="Besteiro S."/>
            <person name="Sicheritz-Ponten T."/>
            <person name="Noel C.J."/>
            <person name="Dacks J.B."/>
            <person name="Foster P.G."/>
            <person name="Simillion C."/>
            <person name="Van de Peer Y."/>
            <person name="Miranda-Saavedra D."/>
            <person name="Barton G.J."/>
            <person name="Westrop G.D."/>
            <person name="Mueller S."/>
            <person name="Dessi D."/>
            <person name="Fiori P.L."/>
            <person name="Ren Q."/>
            <person name="Paulsen I."/>
            <person name="Zhang H."/>
            <person name="Bastida-Corcuera F.D."/>
            <person name="Simoes-Barbosa A."/>
            <person name="Brown M.T."/>
            <person name="Hayes R.D."/>
            <person name="Mukherjee M."/>
            <person name="Okumura C.Y."/>
            <person name="Schneider R."/>
            <person name="Smith A.J."/>
            <person name="Vanacova S."/>
            <person name="Villalvazo M."/>
            <person name="Haas B.J."/>
            <person name="Pertea M."/>
            <person name="Feldblyum T.V."/>
            <person name="Utterback T.R."/>
            <person name="Shu C.L."/>
            <person name="Osoegawa K."/>
            <person name="de Jong P.J."/>
            <person name="Hrdy I."/>
            <person name="Horvathova L."/>
            <person name="Zubacova Z."/>
            <person name="Dolezal P."/>
            <person name="Malik S.B."/>
            <person name="Logsdon J.M. Jr."/>
            <person name="Henze K."/>
            <person name="Gupta A."/>
            <person name="Wang C.C."/>
            <person name="Dunne R.L."/>
            <person name="Upcroft J.A."/>
            <person name="Upcroft P."/>
            <person name="White O."/>
            <person name="Salzberg S.L."/>
            <person name="Tang P."/>
            <person name="Chiu C.-H."/>
            <person name="Lee Y.-S."/>
            <person name="Embley T.M."/>
            <person name="Coombs G.H."/>
            <person name="Mottram J.C."/>
            <person name="Tachezy J."/>
            <person name="Fraser-Liggett C.M."/>
            <person name="Johnson P.J."/>
        </authorList>
    </citation>
    <scope>NUCLEOTIDE SEQUENCE [LARGE SCALE GENOMIC DNA]</scope>
    <source>
        <strain evidence="2">G3</strain>
    </source>
</reference>
<organism evidence="2 3">
    <name type="scientific">Trichomonas vaginalis (strain ATCC PRA-98 / G3)</name>
    <dbReference type="NCBI Taxonomy" id="412133"/>
    <lineage>
        <taxon>Eukaryota</taxon>
        <taxon>Metamonada</taxon>
        <taxon>Parabasalia</taxon>
        <taxon>Trichomonadida</taxon>
        <taxon>Trichomonadidae</taxon>
        <taxon>Trichomonas</taxon>
    </lineage>
</organism>
<name>A2DVS1_TRIV3</name>
<sequence length="673" mass="77356">MDKIQQILKTSTPSGKFLISFGEHEPVEMEIISRFVFLEFGSVIQKGVAFLYDYAAAVNIGIDSDHSIYFNSNNSSNPSFKIYSSNKQNIEIISHLASMAQISYKEFLKLTRTVKFDVKEHMICQFPDSPFPRPIQLHLKDLKAIVYEGNDVKCEYLITQRTNFLFPPFKTQPMFGLTNKPDDLLWFIVPTYEKVEEWFLIVSSIQEGLSFQKESLLRNMSVEKIVVTPIKSEKDQPTKISEDQTTTPSTPPQEGLETRTVTNSNKKKHKRMSIDAPTQDPVVSSLNIASQRRKQRINELMDESDKITEKLKLKISRYTPKKYVNEITAPTIDYPSQSVKDKIDSNSFLAENQKQVNNEQQIRQEISRLISSPSVNISRYFGSSCNYSPLSVKFDYDPFAPESFVASFISATPSDSYILLMALVKNGATTSALSPIYNCTSDASEGPIAELASIVDAHIKDLFDFILDELNNLHSYYSPAALTRDFDLIKYLRELHKPLERPANFPDSLPFSFEHRPVEGIRHWIFNILYETRMKNPDTRKFIFQLCRCLSKFFSHYLISGTVEQFLRQLASESNQSYLWSALKKNQEWSLSWYLFLLKLYKEDTLIQWFSEIFNNHKATLQKSYAPCSSVLDSTAINTALWCLSLFVDLKLPADFEEEKSSISFISFFSNLI</sequence>
<keyword evidence="3" id="KW-1185">Reference proteome</keyword>
<dbReference type="VEuPathDB" id="TrichDB:TVAGG3_0734650"/>
<dbReference type="Proteomes" id="UP000001542">
    <property type="component" value="Unassembled WGS sequence"/>
</dbReference>
<dbReference type="VEuPathDB" id="TrichDB:TVAG_210140"/>
<evidence type="ECO:0000313" key="2">
    <source>
        <dbReference type="EMBL" id="EAY15484.1"/>
    </source>
</evidence>
<accession>A2DVS1</accession>
<evidence type="ECO:0008006" key="4">
    <source>
        <dbReference type="Google" id="ProtNLM"/>
    </source>
</evidence>